<dbReference type="Pfam" id="PF05637">
    <property type="entry name" value="Glyco_transf_34"/>
    <property type="match status" value="1"/>
</dbReference>
<keyword evidence="3" id="KW-0808">Transferase</keyword>
<dbReference type="STRING" id="1280837.A0A316V1F6"/>
<keyword evidence="4" id="KW-1133">Transmembrane helix</keyword>
<accession>A0A316V1F6</accession>
<dbReference type="Proteomes" id="UP000245771">
    <property type="component" value="Unassembled WGS sequence"/>
</dbReference>
<dbReference type="InterPro" id="IPR029044">
    <property type="entry name" value="Nucleotide-diphossugar_trans"/>
</dbReference>
<evidence type="ECO:0000256" key="4">
    <source>
        <dbReference type="SAM" id="Phobius"/>
    </source>
</evidence>
<dbReference type="RefSeq" id="XP_025351689.1">
    <property type="nucleotide sequence ID" value="XM_025501972.1"/>
</dbReference>
<dbReference type="OrthoDB" id="407658at2759"/>
<dbReference type="Gene3D" id="3.90.550.10">
    <property type="entry name" value="Spore Coat Polysaccharide Biosynthesis Protein SpsA, Chain A"/>
    <property type="match status" value="1"/>
</dbReference>
<keyword evidence="6" id="KW-1185">Reference proteome</keyword>
<dbReference type="AlphaFoldDB" id="A0A316V1F6"/>
<evidence type="ECO:0000313" key="6">
    <source>
        <dbReference type="Proteomes" id="UP000245771"/>
    </source>
</evidence>
<feature type="transmembrane region" description="Helical" evidence="4">
    <location>
        <begin position="21"/>
        <end position="38"/>
    </location>
</feature>
<dbReference type="EMBL" id="KZ819609">
    <property type="protein sequence ID" value="PWN31387.1"/>
    <property type="molecule type" value="Genomic_DNA"/>
</dbReference>
<sequence length="339" mass="38654">MDLPKWQDRNSVLNPQRTKRFTLFVVFLFVSVAIIFSLRQYPDSFNKLQWSSTPETVKTNTSVQQITEAYIHNSNQTISSTSPKKPARIIKVTAAYGKGAIIQDEKTKAAVTTRERILQTHIDHANRNGHIQFVQRSDIMGNIMTKIGTVLKVLMDEMAKPEEERSEWIWAHDADMVIMNRMLSLEAFLPPKGKDYNLLVTYDGNGLNIGSFFIKINTWSVYLLSAVLASPQLGQATGSLYPDQDVMGQLIKHNKYFKDKSVEIPLRWVNAYPETWSSNAFRKGDLLVHCIWISKKDLPYYLDKSESLNPDLNTLPSLSGLETNITKFWHGSLPLEQLS</sequence>
<gene>
    <name evidence="5" type="ORF">FA14DRAFT_192993</name>
</gene>
<evidence type="ECO:0008006" key="7">
    <source>
        <dbReference type="Google" id="ProtNLM"/>
    </source>
</evidence>
<dbReference type="FunCoup" id="A0A316V1F6">
    <property type="interactions" value="113"/>
</dbReference>
<dbReference type="GeneID" id="37023753"/>
<keyword evidence="4" id="KW-0812">Transmembrane</keyword>
<keyword evidence="4" id="KW-0472">Membrane</keyword>
<reference evidence="5 6" key="1">
    <citation type="journal article" date="2018" name="Mol. Biol. Evol.">
        <title>Broad Genomic Sampling Reveals a Smut Pathogenic Ancestry of the Fungal Clade Ustilaginomycotina.</title>
        <authorList>
            <person name="Kijpornyongpan T."/>
            <person name="Mondo S.J."/>
            <person name="Barry K."/>
            <person name="Sandor L."/>
            <person name="Lee J."/>
            <person name="Lipzen A."/>
            <person name="Pangilinan J."/>
            <person name="LaButti K."/>
            <person name="Hainaut M."/>
            <person name="Henrissat B."/>
            <person name="Grigoriev I.V."/>
            <person name="Spatafora J.W."/>
            <person name="Aime M.C."/>
        </authorList>
    </citation>
    <scope>NUCLEOTIDE SEQUENCE [LARGE SCALE GENOMIC DNA]</scope>
    <source>
        <strain evidence="5 6">MCA 3882</strain>
    </source>
</reference>
<organism evidence="5 6">
    <name type="scientific">Meira miltonrushii</name>
    <dbReference type="NCBI Taxonomy" id="1280837"/>
    <lineage>
        <taxon>Eukaryota</taxon>
        <taxon>Fungi</taxon>
        <taxon>Dikarya</taxon>
        <taxon>Basidiomycota</taxon>
        <taxon>Ustilaginomycotina</taxon>
        <taxon>Exobasidiomycetes</taxon>
        <taxon>Exobasidiales</taxon>
        <taxon>Brachybasidiaceae</taxon>
        <taxon>Meira</taxon>
    </lineage>
</organism>
<evidence type="ECO:0000313" key="5">
    <source>
        <dbReference type="EMBL" id="PWN31387.1"/>
    </source>
</evidence>
<dbReference type="InParanoid" id="A0A316V1F6"/>
<proteinExistence type="inferred from homology"/>
<evidence type="ECO:0000256" key="2">
    <source>
        <dbReference type="ARBA" id="ARBA00022676"/>
    </source>
</evidence>
<evidence type="ECO:0000256" key="3">
    <source>
        <dbReference type="ARBA" id="ARBA00022679"/>
    </source>
</evidence>
<dbReference type="InterPro" id="IPR008630">
    <property type="entry name" value="Glyco_trans_34"/>
</dbReference>
<protein>
    <recommendedName>
        <fullName evidence="7">Glycosyltransferase family 34 protein</fullName>
    </recommendedName>
</protein>
<name>A0A316V1F6_9BASI</name>
<dbReference type="GO" id="GO:0016757">
    <property type="term" value="F:glycosyltransferase activity"/>
    <property type="evidence" value="ECO:0007669"/>
    <property type="project" value="UniProtKB-KW"/>
</dbReference>
<keyword evidence="2" id="KW-0328">Glycosyltransferase</keyword>
<comment type="similarity">
    <text evidence="1">Belongs to the glycosyltransferase 34 family.</text>
</comment>
<dbReference type="GO" id="GO:0000139">
    <property type="term" value="C:Golgi membrane"/>
    <property type="evidence" value="ECO:0007669"/>
    <property type="project" value="TreeGrafter"/>
</dbReference>
<dbReference type="GO" id="GO:0006487">
    <property type="term" value="P:protein N-linked glycosylation"/>
    <property type="evidence" value="ECO:0007669"/>
    <property type="project" value="TreeGrafter"/>
</dbReference>
<dbReference type="PANTHER" id="PTHR31306">
    <property type="entry name" value="ALPHA-1,6-MANNOSYLTRANSFERASE MNN11-RELATED"/>
    <property type="match status" value="1"/>
</dbReference>
<evidence type="ECO:0000256" key="1">
    <source>
        <dbReference type="ARBA" id="ARBA00005664"/>
    </source>
</evidence>
<dbReference type="PANTHER" id="PTHR31306:SF8">
    <property type="entry name" value="GLYCOSYLTRANSFERASE FAMILY 34 PROTEIN"/>
    <property type="match status" value="1"/>
</dbReference>